<keyword evidence="8" id="KW-0833">Ubl conjugation pathway</keyword>
<sequence>MPNSTERRQLRNRRLLRPSFRQSETYADSCYPETTEVTPDETPAEPTGSSSPSPESAFECNVCFDVPTGPVVTPCGHLYCWLCLYKWMRQRADSPQCPVCKAGVDKRSVIPIYGRGRAEDSDPREHAAPEEDVPPRPSGHRATPAGQTQGMHPGNPFGMQHTPFGRINPYGANYDNVSLSTFGLFPSLFGLQIAYPQVNEPPREELPANPDDGMSELVARVFLLLSVFIVIIITTF</sequence>
<evidence type="ECO:0000256" key="2">
    <source>
        <dbReference type="ARBA" id="ARBA00004308"/>
    </source>
</evidence>
<dbReference type="Pfam" id="PF13445">
    <property type="entry name" value="zf-RING_UBOX"/>
    <property type="match status" value="1"/>
</dbReference>
<dbReference type="InterPro" id="IPR045103">
    <property type="entry name" value="RNF5/RNF185-like"/>
</dbReference>
<evidence type="ECO:0000256" key="13">
    <source>
        <dbReference type="SAM" id="Phobius"/>
    </source>
</evidence>
<accession>R7QGZ6</accession>
<comment type="pathway">
    <text evidence="3">Protein modification; protein ubiquitination.</text>
</comment>
<evidence type="ECO:0000256" key="7">
    <source>
        <dbReference type="ARBA" id="ARBA00022771"/>
    </source>
</evidence>
<dbReference type="Proteomes" id="UP000012073">
    <property type="component" value="Unassembled WGS sequence"/>
</dbReference>
<dbReference type="GO" id="GO:0008270">
    <property type="term" value="F:zinc ion binding"/>
    <property type="evidence" value="ECO:0007669"/>
    <property type="project" value="UniProtKB-KW"/>
</dbReference>
<dbReference type="Gene3D" id="3.30.40.10">
    <property type="entry name" value="Zinc/RING finger domain, C3HC4 (zinc finger)"/>
    <property type="match status" value="1"/>
</dbReference>
<dbReference type="OrthoDB" id="302966at2759"/>
<dbReference type="PhylomeDB" id="R7QGZ6"/>
<dbReference type="EC" id="2.3.2.27" evidence="4"/>
<comment type="subcellular location">
    <subcellularLocation>
        <location evidence="2">Endomembrane system</location>
    </subcellularLocation>
</comment>
<dbReference type="InterPro" id="IPR013083">
    <property type="entry name" value="Znf_RING/FYVE/PHD"/>
</dbReference>
<feature type="region of interest" description="Disordered" evidence="12">
    <location>
        <begin position="1"/>
        <end position="53"/>
    </location>
</feature>
<protein>
    <recommendedName>
        <fullName evidence="4">RING-type E3 ubiquitin transferase</fullName>
        <ecNumber evidence="4">2.3.2.27</ecNumber>
    </recommendedName>
</protein>
<dbReference type="GO" id="GO:0005783">
    <property type="term" value="C:endoplasmic reticulum"/>
    <property type="evidence" value="ECO:0007669"/>
    <property type="project" value="InterPro"/>
</dbReference>
<gene>
    <name evidence="15" type="ORF">CHC_T00005498001</name>
</gene>
<keyword evidence="6" id="KW-0479">Metal-binding</keyword>
<keyword evidence="9" id="KW-0862">Zinc</keyword>
<feature type="transmembrane region" description="Helical" evidence="13">
    <location>
        <begin position="217"/>
        <end position="235"/>
    </location>
</feature>
<feature type="domain" description="RING-type" evidence="14">
    <location>
        <begin position="60"/>
        <end position="101"/>
    </location>
</feature>
<dbReference type="InterPro" id="IPR027370">
    <property type="entry name" value="Znf-RING_euk"/>
</dbReference>
<dbReference type="RefSeq" id="XP_005717173.1">
    <property type="nucleotide sequence ID" value="XM_005717116.1"/>
</dbReference>
<dbReference type="PANTHER" id="PTHR12313">
    <property type="entry name" value="E3 UBIQUITIN-PROTEIN LIGASE RNF5-RELATED"/>
    <property type="match status" value="1"/>
</dbReference>
<comment type="catalytic activity">
    <reaction evidence="1">
        <text>S-ubiquitinyl-[E2 ubiquitin-conjugating enzyme]-L-cysteine + [acceptor protein]-L-lysine = [E2 ubiquitin-conjugating enzyme]-L-cysteine + N(6)-ubiquitinyl-[acceptor protein]-L-lysine.</text>
        <dbReference type="EC" id="2.3.2.27"/>
    </reaction>
</comment>
<feature type="compositionally biased region" description="Basic and acidic residues" evidence="12">
    <location>
        <begin position="116"/>
        <end position="129"/>
    </location>
</feature>
<evidence type="ECO:0000256" key="11">
    <source>
        <dbReference type="PROSITE-ProRule" id="PRU00175"/>
    </source>
</evidence>
<dbReference type="GeneID" id="17324889"/>
<dbReference type="SUPFAM" id="SSF57850">
    <property type="entry name" value="RING/U-box"/>
    <property type="match status" value="1"/>
</dbReference>
<evidence type="ECO:0000256" key="4">
    <source>
        <dbReference type="ARBA" id="ARBA00012483"/>
    </source>
</evidence>
<name>R7QGZ6_CHOCR</name>
<keyword evidence="16" id="KW-1185">Reference proteome</keyword>
<feature type="region of interest" description="Disordered" evidence="12">
    <location>
        <begin position="114"/>
        <end position="158"/>
    </location>
</feature>
<organism evidence="15 16">
    <name type="scientific">Chondrus crispus</name>
    <name type="common">Carrageen Irish moss</name>
    <name type="synonym">Polymorpha crispa</name>
    <dbReference type="NCBI Taxonomy" id="2769"/>
    <lineage>
        <taxon>Eukaryota</taxon>
        <taxon>Rhodophyta</taxon>
        <taxon>Florideophyceae</taxon>
        <taxon>Rhodymeniophycidae</taxon>
        <taxon>Gigartinales</taxon>
        <taxon>Gigartinaceae</taxon>
        <taxon>Chondrus</taxon>
    </lineage>
</organism>
<evidence type="ECO:0000256" key="1">
    <source>
        <dbReference type="ARBA" id="ARBA00000900"/>
    </source>
</evidence>
<dbReference type="CDD" id="cd16534">
    <property type="entry name" value="RING-HC_RNF5-like"/>
    <property type="match status" value="1"/>
</dbReference>
<evidence type="ECO:0000256" key="3">
    <source>
        <dbReference type="ARBA" id="ARBA00004906"/>
    </source>
</evidence>
<evidence type="ECO:0000313" key="15">
    <source>
        <dbReference type="EMBL" id="CDF37354.1"/>
    </source>
</evidence>
<dbReference type="KEGG" id="ccp:CHC_T00005498001"/>
<dbReference type="GO" id="GO:0016567">
    <property type="term" value="P:protein ubiquitination"/>
    <property type="evidence" value="ECO:0007669"/>
    <property type="project" value="UniProtKB-UniPathway"/>
</dbReference>
<dbReference type="STRING" id="2769.R7QGZ6"/>
<proteinExistence type="predicted"/>
<evidence type="ECO:0000313" key="16">
    <source>
        <dbReference type="Proteomes" id="UP000012073"/>
    </source>
</evidence>
<keyword evidence="10 13" id="KW-0472">Membrane</keyword>
<evidence type="ECO:0000256" key="9">
    <source>
        <dbReference type="ARBA" id="ARBA00022833"/>
    </source>
</evidence>
<evidence type="ECO:0000256" key="5">
    <source>
        <dbReference type="ARBA" id="ARBA00022679"/>
    </source>
</evidence>
<feature type="compositionally biased region" description="Low complexity" evidence="12">
    <location>
        <begin position="44"/>
        <end position="53"/>
    </location>
</feature>
<dbReference type="AlphaFoldDB" id="R7QGZ6"/>
<keyword evidence="13" id="KW-1133">Transmembrane helix</keyword>
<evidence type="ECO:0000256" key="10">
    <source>
        <dbReference type="ARBA" id="ARBA00023136"/>
    </source>
</evidence>
<dbReference type="UniPathway" id="UPA00143"/>
<dbReference type="EMBL" id="HG001832">
    <property type="protein sequence ID" value="CDF37354.1"/>
    <property type="molecule type" value="Genomic_DNA"/>
</dbReference>
<dbReference type="GO" id="GO:0061630">
    <property type="term" value="F:ubiquitin protein ligase activity"/>
    <property type="evidence" value="ECO:0007669"/>
    <property type="project" value="UniProtKB-EC"/>
</dbReference>
<reference evidence="16" key="1">
    <citation type="journal article" date="2013" name="Proc. Natl. Acad. Sci. U.S.A.">
        <title>Genome structure and metabolic features in the red seaweed Chondrus crispus shed light on evolution of the Archaeplastida.</title>
        <authorList>
            <person name="Collen J."/>
            <person name="Porcel B."/>
            <person name="Carre W."/>
            <person name="Ball S.G."/>
            <person name="Chaparro C."/>
            <person name="Tonon T."/>
            <person name="Barbeyron T."/>
            <person name="Michel G."/>
            <person name="Noel B."/>
            <person name="Valentin K."/>
            <person name="Elias M."/>
            <person name="Artiguenave F."/>
            <person name="Arun A."/>
            <person name="Aury J.M."/>
            <person name="Barbosa-Neto J.F."/>
            <person name="Bothwell J.H."/>
            <person name="Bouget F.Y."/>
            <person name="Brillet L."/>
            <person name="Cabello-Hurtado F."/>
            <person name="Capella-Gutierrez S."/>
            <person name="Charrier B."/>
            <person name="Cladiere L."/>
            <person name="Cock J.M."/>
            <person name="Coelho S.M."/>
            <person name="Colleoni C."/>
            <person name="Czjzek M."/>
            <person name="Da Silva C."/>
            <person name="Delage L."/>
            <person name="Denoeud F."/>
            <person name="Deschamps P."/>
            <person name="Dittami S.M."/>
            <person name="Gabaldon T."/>
            <person name="Gachon C.M."/>
            <person name="Groisillier A."/>
            <person name="Herve C."/>
            <person name="Jabbari K."/>
            <person name="Katinka M."/>
            <person name="Kloareg B."/>
            <person name="Kowalczyk N."/>
            <person name="Labadie K."/>
            <person name="Leblanc C."/>
            <person name="Lopez P.J."/>
            <person name="McLachlan D.H."/>
            <person name="Meslet-Cladiere L."/>
            <person name="Moustafa A."/>
            <person name="Nehr Z."/>
            <person name="Nyvall Collen P."/>
            <person name="Panaud O."/>
            <person name="Partensky F."/>
            <person name="Poulain J."/>
            <person name="Rensing S.A."/>
            <person name="Rousvoal S."/>
            <person name="Samson G."/>
            <person name="Symeonidi A."/>
            <person name="Weissenbach J."/>
            <person name="Zambounis A."/>
            <person name="Wincker P."/>
            <person name="Boyen C."/>
        </authorList>
    </citation>
    <scope>NUCLEOTIDE SEQUENCE [LARGE SCALE GENOMIC DNA]</scope>
    <source>
        <strain evidence="16">cv. Stackhouse</strain>
    </source>
</reference>
<dbReference type="PROSITE" id="PS50089">
    <property type="entry name" value="ZF_RING_2"/>
    <property type="match status" value="1"/>
</dbReference>
<dbReference type="PROSITE" id="PS00518">
    <property type="entry name" value="ZF_RING_1"/>
    <property type="match status" value="1"/>
</dbReference>
<dbReference type="InterPro" id="IPR001841">
    <property type="entry name" value="Znf_RING"/>
</dbReference>
<dbReference type="GO" id="GO:0006511">
    <property type="term" value="P:ubiquitin-dependent protein catabolic process"/>
    <property type="evidence" value="ECO:0007669"/>
    <property type="project" value="InterPro"/>
</dbReference>
<evidence type="ECO:0000259" key="14">
    <source>
        <dbReference type="PROSITE" id="PS50089"/>
    </source>
</evidence>
<keyword evidence="13" id="KW-0812">Transmembrane</keyword>
<keyword evidence="7 11" id="KW-0863">Zinc-finger</keyword>
<dbReference type="SMART" id="SM00184">
    <property type="entry name" value="RING"/>
    <property type="match status" value="1"/>
</dbReference>
<evidence type="ECO:0000256" key="12">
    <source>
        <dbReference type="SAM" id="MobiDB-lite"/>
    </source>
</evidence>
<evidence type="ECO:0000256" key="6">
    <source>
        <dbReference type="ARBA" id="ARBA00022723"/>
    </source>
</evidence>
<dbReference type="InterPro" id="IPR017907">
    <property type="entry name" value="Znf_RING_CS"/>
</dbReference>
<keyword evidence="5" id="KW-0808">Transferase</keyword>
<evidence type="ECO:0000256" key="8">
    <source>
        <dbReference type="ARBA" id="ARBA00022786"/>
    </source>
</evidence>
<dbReference type="Gramene" id="CDF37354">
    <property type="protein sequence ID" value="CDF37354"/>
    <property type="gene ID" value="CHC_T00005498001"/>
</dbReference>